<reference evidence="5 6" key="1">
    <citation type="journal article" date="2016" name="G3 (Bethesda)">
        <title>First Draft Assembly and Annotation of the Genome of a California Endemic Oak Quercus lobata Nee (Fagaceae).</title>
        <authorList>
            <person name="Sork V.L."/>
            <person name="Fitz-Gibbon S.T."/>
            <person name="Puiu D."/>
            <person name="Crepeau M."/>
            <person name="Gugger P.F."/>
            <person name="Sherman R."/>
            <person name="Stevens K."/>
            <person name="Langley C.H."/>
            <person name="Pellegrini M."/>
            <person name="Salzberg S.L."/>
        </authorList>
    </citation>
    <scope>NUCLEOTIDE SEQUENCE [LARGE SCALE GENOMIC DNA]</scope>
    <source>
        <strain evidence="5 6">cv. SW786</strain>
    </source>
</reference>
<dbReference type="SMART" id="SM00255">
    <property type="entry name" value="TIR"/>
    <property type="match status" value="1"/>
</dbReference>
<reference evidence="5" key="2">
    <citation type="submission" date="2021-01" db="UniProtKB">
        <authorList>
            <consortium name="EnsemblPlants"/>
        </authorList>
    </citation>
    <scope>IDENTIFICATION</scope>
</reference>
<protein>
    <recommendedName>
        <fullName evidence="4">TIR domain-containing protein</fullName>
    </recommendedName>
</protein>
<name>A0A7N2L9T0_QUELO</name>
<dbReference type="InterPro" id="IPR045344">
    <property type="entry name" value="C-JID"/>
</dbReference>
<dbReference type="PANTHER" id="PTHR11017">
    <property type="entry name" value="LEUCINE-RICH REPEAT-CONTAINING PROTEIN"/>
    <property type="match status" value="1"/>
</dbReference>
<dbReference type="Pfam" id="PF20160">
    <property type="entry name" value="C-JID"/>
    <property type="match status" value="1"/>
</dbReference>
<keyword evidence="1" id="KW-0433">Leucine-rich repeat</keyword>
<dbReference type="EnsemblPlants" id="QL03p069626:mrna">
    <property type="protein sequence ID" value="QL03p069626:mrna"/>
    <property type="gene ID" value="QL03p069626"/>
</dbReference>
<evidence type="ECO:0000313" key="6">
    <source>
        <dbReference type="Proteomes" id="UP000594261"/>
    </source>
</evidence>
<evidence type="ECO:0000256" key="2">
    <source>
        <dbReference type="ARBA" id="ARBA00022737"/>
    </source>
</evidence>
<dbReference type="InterPro" id="IPR035897">
    <property type="entry name" value="Toll_tir_struct_dom_sf"/>
</dbReference>
<sequence>MVLLTTRGTSSSSFTQRCRYDVFLSFRGEDTRNGFTSHLNGILRYNGINTFMDDELPRGEKISTELLEAIESSKISIIVFSKNYASSTWCLDELVKILECKNSGQMVLPVFYKVDPSDVRNQQKKIGEALEQHEKKFKDNIEKVQRWRAALNEASHISGWHYKNDHPQFRFIEEILEEISAKLNCKQGLDEIQGIKLSLPHPRKMELNLGKMKSLKYLTIHNVICEDLKYLPNGLRLLDWKKFPLSTLPSTYKPTKLVVLNMRRSHIELDEHFEGHLWPAEQELVLGHFLRPSLTPMESGLTQGQSVPTSSSLPSLMLHFASTSSSFPSPDPSWCFSFFFFFSSSTKGGPPFNMVATGAEFGKISEQSLERLLGHLWPAEQELVLGHFLRLSLTPMRCRFETLKYMNFNSCKNITKLPDLSMISPNIKELALYRCINLVEVHQSNGLLEKLELWVLGGCQNIRIFPRNLRLKSLKRFYFSWCGSLLQRTERLALLSSIGYLISLHSLRISLKNVKDSSNISNLQNLRELFLYDCENFPKARDTSGCFPKLRYLGFRNSNITTLPEIACRCPKLETLDIHHCRNLQEIPRLPRRIRNVSAIGCNSLNSQCRRRLFSQLGDVIRLPRNLVCGYSNMRSSHQEFGSELGSSSELSFASKWSHYSLALPGTTIPKWFNHRSHGSSISFSVGQKFPSFALCVALNVERKDNVPLVHQVFRCSIYLFINGFEERLETYRFRFDSLNFMLFLYVSDTHNLLKRIILGDRNDLTLWCEISNNYREAAEITIRSCGVHVACICPPRNFAADRVLKEASFVERLKFFLSRVAAEVLPLEREMVGCSETQNADRCPLCEIAKDSALHLFQCCPYAKGMWYGGRWGFRIEMIQAKSQYAAVAMKILWDARVKALVSETKESINQLAHRLNTQYDSNLRSLGTTRGTEEQKRESAWTKPPDQLVKHNFEASGDQNNVGLAVVVKNQEGNSRAIRRGISLYSKMGNVIRKMRRDLNKLCQRV</sequence>
<dbReference type="SUPFAM" id="SSF52200">
    <property type="entry name" value="Toll/Interleukin receptor TIR domain"/>
    <property type="match status" value="1"/>
</dbReference>
<dbReference type="Gramene" id="QL03p069626:mrna">
    <property type="protein sequence ID" value="QL03p069626:mrna"/>
    <property type="gene ID" value="QL03p069626"/>
</dbReference>
<dbReference type="InterPro" id="IPR000157">
    <property type="entry name" value="TIR_dom"/>
</dbReference>
<dbReference type="SUPFAM" id="SSF52058">
    <property type="entry name" value="L domain-like"/>
    <property type="match status" value="1"/>
</dbReference>
<dbReference type="InterPro" id="IPR032675">
    <property type="entry name" value="LRR_dom_sf"/>
</dbReference>
<dbReference type="GO" id="GO:0007165">
    <property type="term" value="P:signal transduction"/>
    <property type="evidence" value="ECO:0007669"/>
    <property type="project" value="InterPro"/>
</dbReference>
<proteinExistence type="predicted"/>
<organism evidence="5 6">
    <name type="scientific">Quercus lobata</name>
    <name type="common">Valley oak</name>
    <dbReference type="NCBI Taxonomy" id="97700"/>
    <lineage>
        <taxon>Eukaryota</taxon>
        <taxon>Viridiplantae</taxon>
        <taxon>Streptophyta</taxon>
        <taxon>Embryophyta</taxon>
        <taxon>Tracheophyta</taxon>
        <taxon>Spermatophyta</taxon>
        <taxon>Magnoliopsida</taxon>
        <taxon>eudicotyledons</taxon>
        <taxon>Gunneridae</taxon>
        <taxon>Pentapetalae</taxon>
        <taxon>rosids</taxon>
        <taxon>fabids</taxon>
        <taxon>Fagales</taxon>
        <taxon>Fagaceae</taxon>
        <taxon>Quercus</taxon>
    </lineage>
</organism>
<dbReference type="Gene3D" id="3.40.50.10140">
    <property type="entry name" value="Toll/interleukin-1 receptor homology (TIR) domain"/>
    <property type="match status" value="1"/>
</dbReference>
<keyword evidence="6" id="KW-1185">Reference proteome</keyword>
<dbReference type="EMBL" id="LRBV02000003">
    <property type="status" value="NOT_ANNOTATED_CDS"/>
    <property type="molecule type" value="Genomic_DNA"/>
</dbReference>
<dbReference type="AlphaFoldDB" id="A0A7N2L9T0"/>
<dbReference type="FunFam" id="3.40.50.10140:FF:000007">
    <property type="entry name" value="Disease resistance protein (TIR-NBS-LRR class)"/>
    <property type="match status" value="1"/>
</dbReference>
<evidence type="ECO:0000259" key="4">
    <source>
        <dbReference type="PROSITE" id="PS50104"/>
    </source>
</evidence>
<dbReference type="InterPro" id="IPR044974">
    <property type="entry name" value="Disease_R_plants"/>
</dbReference>
<dbReference type="Pfam" id="PF01582">
    <property type="entry name" value="TIR"/>
    <property type="match status" value="1"/>
</dbReference>
<evidence type="ECO:0000256" key="1">
    <source>
        <dbReference type="ARBA" id="ARBA00022614"/>
    </source>
</evidence>
<dbReference type="InParanoid" id="A0A7N2L9T0"/>
<evidence type="ECO:0000313" key="5">
    <source>
        <dbReference type="EnsemblPlants" id="QL03p069626:mrna"/>
    </source>
</evidence>
<evidence type="ECO:0000256" key="3">
    <source>
        <dbReference type="ARBA" id="ARBA00023027"/>
    </source>
</evidence>
<feature type="domain" description="TIR" evidence="4">
    <location>
        <begin position="18"/>
        <end position="183"/>
    </location>
</feature>
<dbReference type="PANTHER" id="PTHR11017:SF385">
    <property type="entry name" value="DISEASE RESISTANCE PROTEIN (TIR-NBS-LRR CLASS)-RELATED"/>
    <property type="match status" value="1"/>
</dbReference>
<keyword evidence="3" id="KW-0520">NAD</keyword>
<accession>A0A7N2L9T0</accession>
<dbReference type="Gene3D" id="3.80.10.10">
    <property type="entry name" value="Ribonuclease Inhibitor"/>
    <property type="match status" value="1"/>
</dbReference>
<dbReference type="PROSITE" id="PS50104">
    <property type="entry name" value="TIR"/>
    <property type="match status" value="1"/>
</dbReference>
<dbReference type="Proteomes" id="UP000594261">
    <property type="component" value="Chromosome 3"/>
</dbReference>
<keyword evidence="2" id="KW-0677">Repeat</keyword>
<dbReference type="GO" id="GO:0006952">
    <property type="term" value="P:defense response"/>
    <property type="evidence" value="ECO:0007669"/>
    <property type="project" value="InterPro"/>
</dbReference>